<dbReference type="EMBL" id="JAWHTF010000004">
    <property type="protein sequence ID" value="MDU8886311.1"/>
    <property type="molecule type" value="Genomic_DNA"/>
</dbReference>
<protein>
    <submittedName>
        <fullName evidence="3">AAA family ATPase</fullName>
    </submittedName>
</protein>
<dbReference type="Proteomes" id="UP001268651">
    <property type="component" value="Unassembled WGS sequence"/>
</dbReference>
<keyword evidence="4" id="KW-1185">Reference proteome</keyword>
<reference evidence="3 4" key="1">
    <citation type="submission" date="2023-10" db="EMBL/GenBank/DDBJ databases">
        <title>Marimonas sp. nov. isolated from tidal mud flat.</title>
        <authorList>
            <person name="Jaincy N.J."/>
            <person name="Srinivasan S."/>
            <person name="Lee S.-S."/>
        </authorList>
    </citation>
    <scope>NUCLEOTIDE SEQUENCE [LARGE SCALE GENOMIC DNA]</scope>
    <source>
        <strain evidence="3 4">MJ-SS3</strain>
    </source>
</reference>
<feature type="domain" description="ATPase dynein-related AAA" evidence="1">
    <location>
        <begin position="949"/>
        <end position="1027"/>
    </location>
</feature>
<dbReference type="InterPro" id="IPR011704">
    <property type="entry name" value="ATPase_dyneun-rel_AAA"/>
</dbReference>
<feature type="domain" description="ScoMcrA-like N-terminal head" evidence="2">
    <location>
        <begin position="5"/>
        <end position="84"/>
    </location>
</feature>
<dbReference type="Pfam" id="PF26345">
    <property type="entry name" value="ScoMcrA_N"/>
    <property type="match status" value="1"/>
</dbReference>
<sequence>MLFDQVNREHIIQAIKEIDQHGIVKGAHSSTYDVVYNNKRYPPKLVVSLANKYANGKILPRDSFKGGENTPAFQLLESLGFKIDRKLTSQSISMKNIKNEFVNWLIDNPRVNYYNNDAKKLEQELNRYNKFFDIDIFDANNLKGIKSFLNNELYVKNSSPFLEFSERTMRHLPRAVLGKKNYFEFLDEKLRNGNSKISKDIQKLYDLKNAFLKEWPIDRLKSMTLEEYTNLDKETSFCYWLEAITSDLGSIWGGSAYKFGIYKRRELESDNYNKRRKSDGEYAWYGKYGDTKDEVFENIRKNIINIAAYSQQNKLKEIDEIDLGDAVKWKIAFLYGDFNIINMFNKYGLKRVVLGLGLELPESESISDLNQLILNQKPKDEDFFEYSIRVWNAYGIENDKTKEFEKWLRAQKTTNSGMISSYLRAINILINHFEIAVYEEEDIEVLNDLYEDLKLNQKDTNGKYYYAKAKSYGEGGFYSAAVKLYIDFLNQDQESDYNQNGDNDFIASINAFSNDELLFYFNFLDEIVNHLSLKQGDERVVYTCGYRYLNLTIGQRFVWRLKHSKGKKFWIMTAEKLGDDYESFDGPLQHYHTKFSDKKELNINRASCFEAITQELSRSTLSGYKKFNNPEFERAVFDKSFRSQFIKTEKMKENNAVLNKILFGPPGTGKTFNTVNEALKIVAPDFYAENKKNRNALNKRFKELLIKNWDNTNGQIAFCTFHQSFSYEDFVEGIKPKTNENKEVFYEIEDGVFKKICQLADSSISAVKMKKEGKLSWSEEQFNKAIFYKLSLGDSNKSEDKEIYEYCRDNNYIAIGFGGGLDFTGMSESEIKDFCLDTEELGESHAQPLNYFIYYLKVGSYVIISNGNKFVRALGKVTGEYEFDANAPIRYSHFRKVEWLFKDENIPVEELYNRGFSQQTLYKLDEQGLKKDFFVNHGQLIEPESKKVKDYVLIIDEINRGNVSSIFGELITLIEKDKRAGGTEELEVTLPYSKDPFKVPHNVYIVGTMNTADRSIEALDTALRRRFSFDEKPPKPELILTEGSSGKVNGLVDGINLKDLLITINNRIEKLIDKDHKIGHSYFLKVNDLPSLKKCFENEVIPLLEEYFFGDYGKIGLVLGDSFVTKDDSEAFEFAKFEGYDSDVSSDLKERSVYKISPSKNWDFNMI</sequence>
<dbReference type="InterPro" id="IPR027417">
    <property type="entry name" value="P-loop_NTPase"/>
</dbReference>
<proteinExistence type="predicted"/>
<accession>A0ABU3U7D8</accession>
<evidence type="ECO:0000313" key="3">
    <source>
        <dbReference type="EMBL" id="MDU8886311.1"/>
    </source>
</evidence>
<dbReference type="Gene3D" id="3.40.50.300">
    <property type="entry name" value="P-loop containing nucleotide triphosphate hydrolases"/>
    <property type="match status" value="1"/>
</dbReference>
<dbReference type="SUPFAM" id="SSF52540">
    <property type="entry name" value="P-loop containing nucleoside triphosphate hydrolases"/>
    <property type="match status" value="1"/>
</dbReference>
<dbReference type="PANTHER" id="PTHR37291:SF1">
    <property type="entry name" value="TYPE IV METHYL-DIRECTED RESTRICTION ENZYME ECOKMCRB SUBUNIT"/>
    <property type="match status" value="1"/>
</dbReference>
<comment type="caution">
    <text evidence="3">The sequence shown here is derived from an EMBL/GenBank/DDBJ whole genome shotgun (WGS) entry which is preliminary data.</text>
</comment>
<dbReference type="InterPro" id="IPR058807">
    <property type="entry name" value="ScoMcrA_N"/>
</dbReference>
<evidence type="ECO:0000259" key="1">
    <source>
        <dbReference type="Pfam" id="PF07728"/>
    </source>
</evidence>
<dbReference type="Pfam" id="PF07728">
    <property type="entry name" value="AAA_5"/>
    <property type="match status" value="1"/>
</dbReference>
<gene>
    <name evidence="3" type="ORF">RXV94_09080</name>
</gene>
<evidence type="ECO:0000313" key="4">
    <source>
        <dbReference type="Proteomes" id="UP001268651"/>
    </source>
</evidence>
<dbReference type="PANTHER" id="PTHR37291">
    <property type="entry name" value="5-METHYLCYTOSINE-SPECIFIC RESTRICTION ENZYME B"/>
    <property type="match status" value="1"/>
</dbReference>
<dbReference type="InterPro" id="IPR052934">
    <property type="entry name" value="Methyl-DNA_Rec/Restrict_Enz"/>
</dbReference>
<evidence type="ECO:0000259" key="2">
    <source>
        <dbReference type="Pfam" id="PF26345"/>
    </source>
</evidence>
<name>A0ABU3U7D8_9FLAO</name>
<dbReference type="RefSeq" id="WP_316662302.1">
    <property type="nucleotide sequence ID" value="NZ_JAWHTF010000004.1"/>
</dbReference>
<organism evidence="3 4">
    <name type="scientific">Gilvirhabdus luticola</name>
    <dbReference type="NCBI Taxonomy" id="3079858"/>
    <lineage>
        <taxon>Bacteria</taxon>
        <taxon>Pseudomonadati</taxon>
        <taxon>Bacteroidota</taxon>
        <taxon>Flavobacteriia</taxon>
        <taxon>Flavobacteriales</taxon>
        <taxon>Flavobacteriaceae</taxon>
        <taxon>Gilvirhabdus</taxon>
    </lineage>
</organism>